<dbReference type="Pfam" id="PF13473">
    <property type="entry name" value="Cupredoxin_1"/>
    <property type="match status" value="1"/>
</dbReference>
<dbReference type="InterPro" id="IPR028096">
    <property type="entry name" value="EfeO_Cupredoxin"/>
</dbReference>
<feature type="transmembrane region" description="Helical" evidence="2">
    <location>
        <begin position="217"/>
        <end position="237"/>
    </location>
</feature>
<proteinExistence type="predicted"/>
<feature type="transmembrane region" description="Helical" evidence="2">
    <location>
        <begin position="268"/>
        <end position="292"/>
    </location>
</feature>
<evidence type="ECO:0000256" key="2">
    <source>
        <dbReference type="SAM" id="Phobius"/>
    </source>
</evidence>
<dbReference type="AlphaFoldDB" id="A0A0G1KQ45"/>
<keyword evidence="2" id="KW-0812">Transmembrane</keyword>
<keyword evidence="1" id="KW-0479">Metal-binding</keyword>
<dbReference type="EMBL" id="LCJW01000027">
    <property type="protein sequence ID" value="KKT85585.1"/>
    <property type="molecule type" value="Genomic_DNA"/>
</dbReference>
<dbReference type="InterPro" id="IPR017969">
    <property type="entry name" value="Heavy-metal-associated_CS"/>
</dbReference>
<keyword evidence="2" id="KW-1133">Transmembrane helix</keyword>
<dbReference type="PROSITE" id="PS01047">
    <property type="entry name" value="HMA_1"/>
    <property type="match status" value="1"/>
</dbReference>
<feature type="transmembrane region" description="Helical" evidence="2">
    <location>
        <begin position="104"/>
        <end position="120"/>
    </location>
</feature>
<keyword evidence="2" id="KW-0472">Membrane</keyword>
<evidence type="ECO:0000256" key="1">
    <source>
        <dbReference type="ARBA" id="ARBA00022723"/>
    </source>
</evidence>
<dbReference type="Pfam" id="PF00403">
    <property type="entry name" value="HMA"/>
    <property type="match status" value="1"/>
</dbReference>
<dbReference type="InterPro" id="IPR008972">
    <property type="entry name" value="Cupredoxin"/>
</dbReference>
<reference evidence="4 5" key="1">
    <citation type="journal article" date="2015" name="Nature">
        <title>rRNA introns, odd ribosomes, and small enigmatic genomes across a large radiation of phyla.</title>
        <authorList>
            <person name="Brown C.T."/>
            <person name="Hug L.A."/>
            <person name="Thomas B.C."/>
            <person name="Sharon I."/>
            <person name="Castelle C.J."/>
            <person name="Singh A."/>
            <person name="Wilkins M.J."/>
            <person name="Williams K.H."/>
            <person name="Banfield J.F."/>
        </authorList>
    </citation>
    <scope>NUCLEOTIDE SEQUENCE [LARGE SCALE GENOMIC DNA]</scope>
</reference>
<evidence type="ECO:0000259" key="3">
    <source>
        <dbReference type="PROSITE" id="PS50846"/>
    </source>
</evidence>
<organism evidence="4 5">
    <name type="scientific">Candidatus Collierbacteria bacterium GW2011_GWA2_44_99</name>
    <dbReference type="NCBI Taxonomy" id="1618380"/>
    <lineage>
        <taxon>Bacteria</taxon>
        <taxon>Candidatus Collieribacteriota</taxon>
    </lineage>
</organism>
<evidence type="ECO:0000313" key="5">
    <source>
        <dbReference type="Proteomes" id="UP000034797"/>
    </source>
</evidence>
<gene>
    <name evidence="4" type="ORF">UW84_C0027G0002</name>
</gene>
<dbReference type="Gene3D" id="3.30.70.100">
    <property type="match status" value="1"/>
</dbReference>
<dbReference type="SUPFAM" id="SSF55008">
    <property type="entry name" value="HMA, heavy metal-associated domain"/>
    <property type="match status" value="1"/>
</dbReference>
<dbReference type="CDD" id="cd00371">
    <property type="entry name" value="HMA"/>
    <property type="match status" value="1"/>
</dbReference>
<accession>A0A0G1KQ45</accession>
<dbReference type="Pfam" id="PF13386">
    <property type="entry name" value="DsbD_2"/>
    <property type="match status" value="1"/>
</dbReference>
<feature type="transmembrane region" description="Helical" evidence="2">
    <location>
        <begin position="298"/>
        <end position="321"/>
    </location>
</feature>
<dbReference type="InterPro" id="IPR039447">
    <property type="entry name" value="UreH-like_TM_dom"/>
</dbReference>
<dbReference type="InterPro" id="IPR006121">
    <property type="entry name" value="HMA_dom"/>
</dbReference>
<dbReference type="Gene3D" id="2.60.40.420">
    <property type="entry name" value="Cupredoxins - blue copper proteins"/>
    <property type="match status" value="1"/>
</dbReference>
<sequence>MSNNNRDRTVSTFYIRGLHCAACELIIEKRLNKIEGIIKADVSLQKETLDVETETDQRISTDFLNGFFAGDGYTFSEKPFEKQNKNINISCESEEVPNGEADKFMPFMIAALILMVFYILQKTGFTSLVSVNSQSALPAFFLFGLLAGVSSCAALVGGIVLSMSKQWMSQYNEGDSFEKKAEPHILFNIGRVAGYALFGAVLGYIGNFFRLSPSFSAMLVIGVSAVMILLGLQMLGVKVAHKFQLRLPKSFTNKVSDEQNFKGRTAPFFMGALTFFLPCGFTVTAQALALASGVPLQGALIMGLFALGTVPGLMAIGLGSVQMFGDKNKSKQFSTVAGLLVLAFSAFNINAQMTVLGLTNIGDIVSAMSTSQVLGATDLVPSVGGKQVIKMTASSNGYTPNKFRVKVGQIVRLQITDTGTSGCTNAVISKLWEGQIDLTQGETAIKEFTPTKVGIYKFSCWMGMISGTIEVVDAQGLVGSNTTPVATGAKGCGCGGGGTGSCGAK</sequence>
<protein>
    <recommendedName>
        <fullName evidence="3">HMA domain-containing protein</fullName>
    </recommendedName>
</protein>
<dbReference type="SUPFAM" id="SSF49503">
    <property type="entry name" value="Cupredoxins"/>
    <property type="match status" value="1"/>
</dbReference>
<name>A0A0G1KQ45_9BACT</name>
<dbReference type="InterPro" id="IPR036163">
    <property type="entry name" value="HMA_dom_sf"/>
</dbReference>
<dbReference type="PANTHER" id="PTHR42208:SF1">
    <property type="entry name" value="HEAVY METAL TRANSPORTER"/>
    <property type="match status" value="1"/>
</dbReference>
<feature type="transmembrane region" description="Helical" evidence="2">
    <location>
        <begin position="185"/>
        <end position="205"/>
    </location>
</feature>
<feature type="transmembrane region" description="Helical" evidence="2">
    <location>
        <begin position="333"/>
        <end position="351"/>
    </location>
</feature>
<dbReference type="PROSITE" id="PS50846">
    <property type="entry name" value="HMA_2"/>
    <property type="match status" value="1"/>
</dbReference>
<evidence type="ECO:0000313" key="4">
    <source>
        <dbReference type="EMBL" id="KKT85585.1"/>
    </source>
</evidence>
<comment type="caution">
    <text evidence="4">The sequence shown here is derived from an EMBL/GenBank/DDBJ whole genome shotgun (WGS) entry which is preliminary data.</text>
</comment>
<dbReference type="PANTHER" id="PTHR42208">
    <property type="entry name" value="HEAVY METAL TRANSPORTER-RELATED"/>
    <property type="match status" value="1"/>
</dbReference>
<feature type="domain" description="HMA" evidence="3">
    <location>
        <begin position="9"/>
        <end position="76"/>
    </location>
</feature>
<feature type="transmembrane region" description="Helical" evidence="2">
    <location>
        <begin position="140"/>
        <end position="164"/>
    </location>
</feature>
<dbReference type="GO" id="GO:0046872">
    <property type="term" value="F:metal ion binding"/>
    <property type="evidence" value="ECO:0007669"/>
    <property type="project" value="UniProtKB-KW"/>
</dbReference>
<dbReference type="Proteomes" id="UP000034797">
    <property type="component" value="Unassembled WGS sequence"/>
</dbReference>